<feature type="transmembrane region" description="Helical" evidence="7">
    <location>
        <begin position="206"/>
        <end position="226"/>
    </location>
</feature>
<dbReference type="GO" id="GO:0016020">
    <property type="term" value="C:membrane"/>
    <property type="evidence" value="ECO:0007669"/>
    <property type="project" value="UniProtKB-SubCell"/>
</dbReference>
<feature type="transmembrane region" description="Helical" evidence="7">
    <location>
        <begin position="24"/>
        <end position="45"/>
    </location>
</feature>
<evidence type="ECO:0000256" key="1">
    <source>
        <dbReference type="ARBA" id="ARBA00004141"/>
    </source>
</evidence>
<dbReference type="PANTHER" id="PTHR33048:SF167">
    <property type="entry name" value="INTEGRAL MEMBRANE PROTEIN"/>
    <property type="match status" value="1"/>
</dbReference>
<dbReference type="OrthoDB" id="5022096at2759"/>
<keyword evidence="10" id="KW-1185">Reference proteome</keyword>
<feature type="transmembrane region" description="Helical" evidence="7">
    <location>
        <begin position="100"/>
        <end position="127"/>
    </location>
</feature>
<name>A0A9Q8ZB66_CURCL</name>
<keyword evidence="2 7" id="KW-0812">Transmembrane</keyword>
<keyword evidence="4 7" id="KW-0472">Membrane</keyword>
<dbReference type="Pfam" id="PF20684">
    <property type="entry name" value="Fung_rhodopsin"/>
    <property type="match status" value="1"/>
</dbReference>
<dbReference type="AlphaFoldDB" id="A0A9Q8ZB66"/>
<evidence type="ECO:0000313" key="10">
    <source>
        <dbReference type="Proteomes" id="UP001056012"/>
    </source>
</evidence>
<evidence type="ECO:0000256" key="6">
    <source>
        <dbReference type="SAM" id="MobiDB-lite"/>
    </source>
</evidence>
<proteinExistence type="inferred from homology"/>
<comment type="similarity">
    <text evidence="5">Belongs to the SAT4 family.</text>
</comment>
<evidence type="ECO:0000259" key="8">
    <source>
        <dbReference type="Pfam" id="PF20684"/>
    </source>
</evidence>
<evidence type="ECO:0000256" key="4">
    <source>
        <dbReference type="ARBA" id="ARBA00023136"/>
    </source>
</evidence>
<evidence type="ECO:0000256" key="2">
    <source>
        <dbReference type="ARBA" id="ARBA00022692"/>
    </source>
</evidence>
<feature type="compositionally biased region" description="Low complexity" evidence="6">
    <location>
        <begin position="354"/>
        <end position="367"/>
    </location>
</feature>
<gene>
    <name evidence="9" type="ORF">yc1106_06280</name>
</gene>
<dbReference type="InterPro" id="IPR052337">
    <property type="entry name" value="SAT4-like"/>
</dbReference>
<evidence type="ECO:0000256" key="5">
    <source>
        <dbReference type="ARBA" id="ARBA00038359"/>
    </source>
</evidence>
<reference evidence="9" key="1">
    <citation type="submission" date="2021-12" db="EMBL/GenBank/DDBJ databases">
        <title>Curvularia clavata genome.</title>
        <authorList>
            <person name="Cao Y."/>
        </authorList>
    </citation>
    <scope>NUCLEOTIDE SEQUENCE</scope>
    <source>
        <strain evidence="9">Yc1106</strain>
    </source>
</reference>
<comment type="subcellular location">
    <subcellularLocation>
        <location evidence="1">Membrane</location>
        <topology evidence="1">Multi-pass membrane protein</topology>
    </subcellularLocation>
</comment>
<feature type="region of interest" description="Disordered" evidence="6">
    <location>
        <begin position="342"/>
        <end position="367"/>
    </location>
</feature>
<dbReference type="PANTHER" id="PTHR33048">
    <property type="entry name" value="PTH11-LIKE INTEGRAL MEMBRANE PROTEIN (AFU_ORTHOLOGUE AFUA_5G11245)"/>
    <property type="match status" value="1"/>
</dbReference>
<protein>
    <recommendedName>
        <fullName evidence="8">Rhodopsin domain-containing protein</fullName>
    </recommendedName>
</protein>
<accession>A0A9Q8ZB66</accession>
<dbReference type="VEuPathDB" id="FungiDB:yc1106_06280"/>
<dbReference type="Proteomes" id="UP001056012">
    <property type="component" value="Chromosome 4"/>
</dbReference>
<evidence type="ECO:0000256" key="7">
    <source>
        <dbReference type="SAM" id="Phobius"/>
    </source>
</evidence>
<organism evidence="9 10">
    <name type="scientific">Curvularia clavata</name>
    <dbReference type="NCBI Taxonomy" id="95742"/>
    <lineage>
        <taxon>Eukaryota</taxon>
        <taxon>Fungi</taxon>
        <taxon>Dikarya</taxon>
        <taxon>Ascomycota</taxon>
        <taxon>Pezizomycotina</taxon>
        <taxon>Dothideomycetes</taxon>
        <taxon>Pleosporomycetidae</taxon>
        <taxon>Pleosporales</taxon>
        <taxon>Pleosporineae</taxon>
        <taxon>Pleosporaceae</taxon>
        <taxon>Curvularia</taxon>
    </lineage>
</organism>
<sequence length="439" mass="48333">MSTTPAGQPTVDPKWAAENNLTRVLVLTGIFHISALISVGLRLFVRLGLLRSLGKDDVVIVLAALGALGGWICFILQGYHGFGRHIQTVSKQDMEKFGQIGFFGSIISAIGALGLLKISIALFLLRLKNNNIWKWYSRCLWGLIGLVTFYTIGAWLTFFLHCTPMSANWTRRGVCYSQKMFVAFALTNTCNSPSPKTTLYAVRSHATALNIFTDVCFATLPIPIIWSLQMSRMTRINLIGVLSLGYMYNTSISVLSKPAKQDDSAVALGIVKASYQVKKDPDRTFAQHLNVFGFLQLNVGIIAACIPTLKPLLRSHSRQTQTPRRSAYADIEHAATIGSARQFKSGSRRDGYRDTNGTDGTKKGGMITTTTTTVDETYEMVGRTGGNGTLQDYGVGGQIWHGDVGERRTEGGGGDKREILCTTEVVIDREVRRKIQHDR</sequence>
<feature type="transmembrane region" description="Helical" evidence="7">
    <location>
        <begin position="139"/>
        <end position="160"/>
    </location>
</feature>
<evidence type="ECO:0000256" key="3">
    <source>
        <dbReference type="ARBA" id="ARBA00022989"/>
    </source>
</evidence>
<dbReference type="InterPro" id="IPR049326">
    <property type="entry name" value="Rhodopsin_dom_fungi"/>
</dbReference>
<evidence type="ECO:0000313" key="9">
    <source>
        <dbReference type="EMBL" id="USP79006.1"/>
    </source>
</evidence>
<keyword evidence="3 7" id="KW-1133">Transmembrane helix</keyword>
<feature type="transmembrane region" description="Helical" evidence="7">
    <location>
        <begin position="57"/>
        <end position="80"/>
    </location>
</feature>
<dbReference type="EMBL" id="CP089277">
    <property type="protein sequence ID" value="USP79006.1"/>
    <property type="molecule type" value="Genomic_DNA"/>
</dbReference>
<feature type="domain" description="Rhodopsin" evidence="8">
    <location>
        <begin position="41"/>
        <end position="314"/>
    </location>
</feature>